<accession>A0ACC3C719</accession>
<protein>
    <submittedName>
        <fullName evidence="1">Uncharacterized protein</fullName>
    </submittedName>
</protein>
<evidence type="ECO:0000313" key="2">
    <source>
        <dbReference type="Proteomes" id="UP000798662"/>
    </source>
</evidence>
<sequence length="860" mass="94036">METRFSSTRPPPTRPLLLEAFVPAVGLLPSTFRPTLGPRLCGRRERDGPRVDLGSCLGDLLVPLRTPVSCRVRSSAGERGASDLERDLTQNLAEVEEEVHTTTHAIKSASNERQQIVQRMANVKRKLKQPGLSASVVADLLDDLEDAKGDKASIDDDKKWYSKSLTLLYEKLARLKAAKQDLGSPQTKTVDVLDLVRCASAPPVISQYATTFSETLFALRGNAAAMKQLELSTSSALVPRDDKSDVLLAEGPAGAGKTRLGFEVLRRLEQPEGALHDILTTSDGSRTVAVGLFLDFNNGLGLNNDIDCSSMDKNMAVRLAARYLGVSMSEVQKLNGGTLDGLSTAKVLSAIADGVVDRASSSTSMPPLVGVLFVVHLDEYQVYLQALTKRKKASAMTGLMPPTFGKTQVMQCFKEMLSAVNNWARDPKNSKRARMSFLPVVSGTPVTGLEFKVTDKLTEVPFRPGRLNQDDAGALVADVICAVNSGIHRKDVVQLLGGQEARIFMSDVDFRPRFLVVMGTSIKSLVRRTRAVSPIVLDWAVVTNEVLRRVPASRKTKASIALALFVLSQTRVPRDVLSGGKNLSAAYRSLASAVQSGEVEVDLVDDNCFVARVPLMQLRRWPVAHVFPPSLFGLLSSPWKDVEFAFAYCLRARLSPGLRSSSLTIRDIFTGVRGASLLPDFKLDLETDSERNVYVQSSQLFTNMASRLTKRYQLQASRAHGGGNIEPVDVRESIILTCPGTMAIDIYCAIPLAGKDSGHVYVIAQTKKTDNAVTVSLAAIEKWYGIVSTLTKEWQCGGNEVVYVFFTNKRLADETKAAMDVQFFLDRPGLCVTSYDELDQVIPSLMRTRFVTAEQEKRAS</sequence>
<reference evidence="1" key="1">
    <citation type="submission" date="2019-11" db="EMBL/GenBank/DDBJ databases">
        <title>Nori genome reveals adaptations in red seaweeds to the harsh intertidal environment.</title>
        <authorList>
            <person name="Wang D."/>
            <person name="Mao Y."/>
        </authorList>
    </citation>
    <scope>NUCLEOTIDE SEQUENCE</scope>
    <source>
        <tissue evidence="1">Gametophyte</tissue>
    </source>
</reference>
<dbReference type="Proteomes" id="UP000798662">
    <property type="component" value="Chromosome 2"/>
</dbReference>
<keyword evidence="2" id="KW-1185">Reference proteome</keyword>
<evidence type="ECO:0000313" key="1">
    <source>
        <dbReference type="EMBL" id="KAK1865663.1"/>
    </source>
</evidence>
<dbReference type="EMBL" id="CM020619">
    <property type="protein sequence ID" value="KAK1865663.1"/>
    <property type="molecule type" value="Genomic_DNA"/>
</dbReference>
<comment type="caution">
    <text evidence="1">The sequence shown here is derived from an EMBL/GenBank/DDBJ whole genome shotgun (WGS) entry which is preliminary data.</text>
</comment>
<organism evidence="1 2">
    <name type="scientific">Pyropia yezoensis</name>
    <name type="common">Susabi-nori</name>
    <name type="synonym">Porphyra yezoensis</name>
    <dbReference type="NCBI Taxonomy" id="2788"/>
    <lineage>
        <taxon>Eukaryota</taxon>
        <taxon>Rhodophyta</taxon>
        <taxon>Bangiophyceae</taxon>
        <taxon>Bangiales</taxon>
        <taxon>Bangiaceae</taxon>
        <taxon>Pyropia</taxon>
    </lineage>
</organism>
<gene>
    <name evidence="1" type="ORF">I4F81_008191</name>
</gene>
<proteinExistence type="predicted"/>
<name>A0ACC3C719_PYRYE</name>